<evidence type="ECO:0000313" key="3">
    <source>
        <dbReference type="Proteomes" id="UP000018300"/>
    </source>
</evidence>
<organism evidence="2 3">
    <name type="scientific">Eshraghiella crossota CAG:259</name>
    <dbReference type="NCBI Taxonomy" id="1263062"/>
    <lineage>
        <taxon>Bacteria</taxon>
        <taxon>Bacillati</taxon>
        <taxon>Bacillota</taxon>
        <taxon>Clostridia</taxon>
        <taxon>Lachnospirales</taxon>
        <taxon>Lachnospiraceae</taxon>
        <taxon>Eshraghiella</taxon>
    </lineage>
</organism>
<dbReference type="AlphaFoldDB" id="R5LU80"/>
<sequence length="170" mass="19229">MLDFFGLFSVDTLYVILGMAVVMVVMLVFLIINSVKIKNMKLTYTSFMSGKDGKSLEEVILKRFKEVDELKKEDAAKKVQLDDINESLRYAFSKMGMVKYDAFNEMGGKLSFALALLDNRNNGFLINAMHSREGCYTYVKEIINGESYINLGEEEKKALNKAINSESGDE</sequence>
<protein>
    <recommendedName>
        <fullName evidence="4">DUF4446 domain-containing protein</fullName>
    </recommendedName>
</protein>
<dbReference type="EMBL" id="CAYU010000030">
    <property type="protein sequence ID" value="CCY76522.1"/>
    <property type="molecule type" value="Genomic_DNA"/>
</dbReference>
<accession>R5LU80</accession>
<proteinExistence type="predicted"/>
<keyword evidence="1" id="KW-0472">Membrane</keyword>
<keyword evidence="1" id="KW-1133">Transmembrane helix</keyword>
<evidence type="ECO:0000313" key="2">
    <source>
        <dbReference type="EMBL" id="CCY76522.1"/>
    </source>
</evidence>
<feature type="transmembrane region" description="Helical" evidence="1">
    <location>
        <begin position="12"/>
        <end position="32"/>
    </location>
</feature>
<dbReference type="Pfam" id="PF14584">
    <property type="entry name" value="DUF4446"/>
    <property type="match status" value="1"/>
</dbReference>
<dbReference type="Proteomes" id="UP000018300">
    <property type="component" value="Unassembled WGS sequence"/>
</dbReference>
<dbReference type="InterPro" id="IPR027981">
    <property type="entry name" value="DUF4446"/>
</dbReference>
<name>R5LU80_9FIRM</name>
<evidence type="ECO:0008006" key="4">
    <source>
        <dbReference type="Google" id="ProtNLM"/>
    </source>
</evidence>
<comment type="caution">
    <text evidence="2">The sequence shown here is derived from an EMBL/GenBank/DDBJ whole genome shotgun (WGS) entry which is preliminary data.</text>
</comment>
<gene>
    <name evidence="2" type="ORF">BN569_00293</name>
</gene>
<keyword evidence="1" id="KW-0812">Transmembrane</keyword>
<reference evidence="2" key="1">
    <citation type="submission" date="2012-11" db="EMBL/GenBank/DDBJ databases">
        <title>Dependencies among metagenomic species, viruses, plasmids and units of genetic variation.</title>
        <authorList>
            <person name="Nielsen H.B."/>
            <person name="Almeida M."/>
            <person name="Juncker A.S."/>
            <person name="Rasmussen S."/>
            <person name="Li J."/>
            <person name="Sunagawa S."/>
            <person name="Plichta D."/>
            <person name="Gautier L."/>
            <person name="Le Chatelier E."/>
            <person name="Peletier E."/>
            <person name="Bonde I."/>
            <person name="Nielsen T."/>
            <person name="Manichanh C."/>
            <person name="Arumugam M."/>
            <person name="Batto J."/>
            <person name="Santos M.B.Q.D."/>
            <person name="Blom N."/>
            <person name="Borruel N."/>
            <person name="Burgdorf K.S."/>
            <person name="Boumezbeur F."/>
            <person name="Casellas F."/>
            <person name="Dore J."/>
            <person name="Guarner F."/>
            <person name="Hansen T."/>
            <person name="Hildebrand F."/>
            <person name="Kaas R.S."/>
            <person name="Kennedy S."/>
            <person name="Kristiansen K."/>
            <person name="Kultima J.R."/>
            <person name="Leonard P."/>
            <person name="Levenez F."/>
            <person name="Lund O."/>
            <person name="Moumen B."/>
            <person name="Le Paslier D."/>
            <person name="Pons N."/>
            <person name="Pedersen O."/>
            <person name="Prifti E."/>
            <person name="Qin J."/>
            <person name="Raes J."/>
            <person name="Tap J."/>
            <person name="Tims S."/>
            <person name="Ussery D.W."/>
            <person name="Yamada T."/>
            <person name="MetaHit consortium"/>
            <person name="Renault P."/>
            <person name="Sicheritz-Ponten T."/>
            <person name="Bork P."/>
            <person name="Wang J."/>
            <person name="Brunak S."/>
            <person name="Ehrlich S.D."/>
        </authorList>
    </citation>
    <scope>NUCLEOTIDE SEQUENCE [LARGE SCALE GENOMIC DNA]</scope>
</reference>
<evidence type="ECO:0000256" key="1">
    <source>
        <dbReference type="SAM" id="Phobius"/>
    </source>
</evidence>